<evidence type="ECO:0000256" key="8">
    <source>
        <dbReference type="ARBA" id="ARBA00023204"/>
    </source>
</evidence>
<dbReference type="EMBL" id="UYRR01000116">
    <property type="protein sequence ID" value="VDK17520.1"/>
    <property type="molecule type" value="Genomic_DNA"/>
</dbReference>
<proteinExistence type="inferred from homology"/>
<evidence type="ECO:0000256" key="7">
    <source>
        <dbReference type="ARBA" id="ARBA00023125"/>
    </source>
</evidence>
<reference evidence="15" key="1">
    <citation type="submission" date="2017-02" db="UniProtKB">
        <authorList>
            <consortium name="WormBaseParasite"/>
        </authorList>
    </citation>
    <scope>IDENTIFICATION</scope>
</reference>
<feature type="compositionally biased region" description="Basic and acidic residues" evidence="11">
    <location>
        <begin position="348"/>
        <end position="365"/>
    </location>
</feature>
<reference evidence="13 14" key="2">
    <citation type="submission" date="2018-11" db="EMBL/GenBank/DDBJ databases">
        <authorList>
            <consortium name="Pathogen Informatics"/>
        </authorList>
    </citation>
    <scope>NUCLEOTIDE SEQUENCE [LARGE SCALE GENOMIC DNA]</scope>
</reference>
<evidence type="ECO:0000313" key="14">
    <source>
        <dbReference type="Proteomes" id="UP000267096"/>
    </source>
</evidence>
<evidence type="ECO:0000256" key="2">
    <source>
        <dbReference type="ARBA" id="ARBA00010015"/>
    </source>
</evidence>
<dbReference type="PANTHER" id="PTHR10150:SF0">
    <property type="entry name" value="DNA REPAIR ENDONUCLEASE XPF"/>
    <property type="match status" value="1"/>
</dbReference>
<dbReference type="WBParaSite" id="ASIM_0000034101-mRNA-1">
    <property type="protein sequence ID" value="ASIM_0000034101-mRNA-1"/>
    <property type="gene ID" value="ASIM_0000034101"/>
</dbReference>
<dbReference type="InterPro" id="IPR006166">
    <property type="entry name" value="ERCC4_domain"/>
</dbReference>
<dbReference type="OrthoDB" id="361020at2759"/>
<protein>
    <recommendedName>
        <fullName evidence="10">DNA repair endonuclease XPF</fullName>
    </recommendedName>
</protein>
<keyword evidence="3" id="KW-0540">Nuclease</keyword>
<keyword evidence="5" id="KW-0227">DNA damage</keyword>
<dbReference type="SUPFAM" id="SSF52980">
    <property type="entry name" value="Restriction endonuclease-like"/>
    <property type="match status" value="1"/>
</dbReference>
<evidence type="ECO:0000256" key="6">
    <source>
        <dbReference type="ARBA" id="ARBA00022801"/>
    </source>
</evidence>
<evidence type="ECO:0000259" key="12">
    <source>
        <dbReference type="SMART" id="SM00891"/>
    </source>
</evidence>
<dbReference type="Gene3D" id="1.10.150.20">
    <property type="entry name" value="5' to 3' exonuclease, C-terminal subdomain"/>
    <property type="match status" value="1"/>
</dbReference>
<keyword evidence="7" id="KW-0238">DNA-binding</keyword>
<evidence type="ECO:0000313" key="13">
    <source>
        <dbReference type="EMBL" id="VDK17520.1"/>
    </source>
</evidence>
<dbReference type="Gene3D" id="3.40.50.10130">
    <property type="match status" value="1"/>
</dbReference>
<evidence type="ECO:0000313" key="15">
    <source>
        <dbReference type="WBParaSite" id="ASIM_0000034101-mRNA-1"/>
    </source>
</evidence>
<feature type="compositionally biased region" description="Basic and acidic residues" evidence="11">
    <location>
        <begin position="20"/>
        <end position="46"/>
    </location>
</feature>
<evidence type="ECO:0000256" key="3">
    <source>
        <dbReference type="ARBA" id="ARBA00022722"/>
    </source>
</evidence>
<evidence type="ECO:0000256" key="9">
    <source>
        <dbReference type="ARBA" id="ARBA00023242"/>
    </source>
</evidence>
<evidence type="ECO:0000256" key="10">
    <source>
        <dbReference type="ARBA" id="ARBA00072370"/>
    </source>
</evidence>
<dbReference type="GO" id="GO:1901255">
    <property type="term" value="P:nucleotide-excision repair involved in interstrand cross-link repair"/>
    <property type="evidence" value="ECO:0007669"/>
    <property type="project" value="TreeGrafter"/>
</dbReference>
<dbReference type="InterPro" id="IPR011335">
    <property type="entry name" value="Restrct_endonuc-II-like"/>
</dbReference>
<dbReference type="GO" id="GO:0000014">
    <property type="term" value="F:single-stranded DNA endodeoxyribonuclease activity"/>
    <property type="evidence" value="ECO:0007669"/>
    <property type="project" value="TreeGrafter"/>
</dbReference>
<dbReference type="GO" id="GO:0000724">
    <property type="term" value="P:double-strand break repair via homologous recombination"/>
    <property type="evidence" value="ECO:0007669"/>
    <property type="project" value="TreeGrafter"/>
</dbReference>
<accession>A0A0M3IYL8</accession>
<dbReference type="Proteomes" id="UP000267096">
    <property type="component" value="Unassembled WGS sequence"/>
</dbReference>
<dbReference type="Pfam" id="PF02732">
    <property type="entry name" value="ERCC4"/>
    <property type="match status" value="1"/>
</dbReference>
<feature type="compositionally biased region" description="Low complexity" evidence="11">
    <location>
        <begin position="375"/>
        <end position="393"/>
    </location>
</feature>
<dbReference type="SUPFAM" id="SSF47781">
    <property type="entry name" value="RuvA domain 2-like"/>
    <property type="match status" value="1"/>
</dbReference>
<comment type="similarity">
    <text evidence="2">Belongs to the XPF family.</text>
</comment>
<evidence type="ECO:0000256" key="4">
    <source>
        <dbReference type="ARBA" id="ARBA00022759"/>
    </source>
</evidence>
<dbReference type="SMART" id="SM00891">
    <property type="entry name" value="ERCC4"/>
    <property type="match status" value="1"/>
</dbReference>
<gene>
    <name evidence="13" type="ORF">ASIM_LOCUS251</name>
</gene>
<evidence type="ECO:0000256" key="5">
    <source>
        <dbReference type="ARBA" id="ARBA00022763"/>
    </source>
</evidence>
<organism evidence="15">
    <name type="scientific">Anisakis simplex</name>
    <name type="common">Herring worm</name>
    <dbReference type="NCBI Taxonomy" id="6269"/>
    <lineage>
        <taxon>Eukaryota</taxon>
        <taxon>Metazoa</taxon>
        <taxon>Ecdysozoa</taxon>
        <taxon>Nematoda</taxon>
        <taxon>Chromadorea</taxon>
        <taxon>Rhabditida</taxon>
        <taxon>Spirurina</taxon>
        <taxon>Ascaridomorpha</taxon>
        <taxon>Ascaridoidea</taxon>
        <taxon>Anisakidae</taxon>
        <taxon>Anisakis</taxon>
        <taxon>Anisakis simplex complex</taxon>
    </lineage>
</organism>
<keyword evidence="14" id="KW-1185">Reference proteome</keyword>
<dbReference type="GO" id="GO:0000110">
    <property type="term" value="C:nucleotide-excision repair factor 1 complex"/>
    <property type="evidence" value="ECO:0007669"/>
    <property type="project" value="TreeGrafter"/>
</dbReference>
<name>A0A0M3IYL8_ANISI</name>
<feature type="compositionally biased region" description="Acidic residues" evidence="11">
    <location>
        <begin position="69"/>
        <end position="80"/>
    </location>
</feature>
<keyword evidence="9" id="KW-0539">Nucleus</keyword>
<feature type="compositionally biased region" description="Acidic residues" evidence="11">
    <location>
        <begin position="47"/>
        <end position="58"/>
    </location>
</feature>
<dbReference type="InterPro" id="IPR010994">
    <property type="entry name" value="RuvA_2-like"/>
</dbReference>
<keyword evidence="4" id="KW-0255">Endonuclease</keyword>
<keyword evidence="6" id="KW-0378">Hydrolase</keyword>
<dbReference type="GO" id="GO:0003684">
    <property type="term" value="F:damaged DNA binding"/>
    <property type="evidence" value="ECO:0007669"/>
    <property type="project" value="TreeGrafter"/>
</dbReference>
<evidence type="ECO:0000256" key="1">
    <source>
        <dbReference type="ARBA" id="ARBA00004123"/>
    </source>
</evidence>
<evidence type="ECO:0000256" key="11">
    <source>
        <dbReference type="SAM" id="MobiDB-lite"/>
    </source>
</evidence>
<keyword evidence="8" id="KW-0234">DNA repair</keyword>
<dbReference type="GO" id="GO:0000712">
    <property type="term" value="P:resolution of meiotic recombination intermediates"/>
    <property type="evidence" value="ECO:0007669"/>
    <property type="project" value="TreeGrafter"/>
</dbReference>
<feature type="region of interest" description="Disordered" evidence="11">
    <location>
        <begin position="348"/>
        <end position="399"/>
    </location>
</feature>
<dbReference type="InterPro" id="IPR047520">
    <property type="entry name" value="XPF_nuclease"/>
</dbReference>
<dbReference type="AlphaFoldDB" id="A0A0M3IYL8"/>
<dbReference type="GO" id="GO:0003697">
    <property type="term" value="F:single-stranded DNA binding"/>
    <property type="evidence" value="ECO:0007669"/>
    <property type="project" value="TreeGrafter"/>
</dbReference>
<dbReference type="PANTHER" id="PTHR10150">
    <property type="entry name" value="DNA REPAIR ENDONUCLEASE XPF"/>
    <property type="match status" value="1"/>
</dbReference>
<feature type="domain" description="ERCC4" evidence="12">
    <location>
        <begin position="205"/>
        <end position="285"/>
    </location>
</feature>
<sequence length="471" mass="53888">MKLRLKLKRITGHNKVGVKINDKDGSSTDKESSRNTESKEGKKDTGDGSDVDNSEEGEGNVKNEMENNTVEEDEEEEEDPLLVIMAADRRYNLMRHLDALSPEIIIMLHADLTALRLIEMYKACKPEREVRIYVIMYGQSNEEERYLCSLRREQLAFEELIRQQGTLLVSREYNTAREPPPRLKVIKSGRDSRKTNDETVEEKPKIIVDMREFNSELPTVVYKRGTDVIAATLEVADYVLSPQIAVERKSLDDLAQSLCSGRVFKQIDQMLRHYRNVILLVEANMKDGKKRGNVGPFQGELSKRAREIRFLFTVLIWSYPKMHIVWTINPTQSAEMFEEFKLNQPNPDVDHAVSIRGDEDERVDLQTDQPSDQGEAATAESAQQQSSSTSSTTKPTERQLNRALQRQLMKLPKMTQGDIKRMMLNAQEAKCLLDVINADSERITSVVGNTVLAESLYSFFNMDFRTSKEQE</sequence>
<dbReference type="FunFam" id="3.40.50.10130:FF:000002">
    <property type="entry name" value="DNA repair endonuclease XPF"/>
    <property type="match status" value="1"/>
</dbReference>
<feature type="region of interest" description="Disordered" evidence="11">
    <location>
        <begin position="15"/>
        <end position="80"/>
    </location>
</feature>
<dbReference type="CDD" id="cd20078">
    <property type="entry name" value="XPF_nuclease_XPF_euk"/>
    <property type="match status" value="1"/>
</dbReference>
<comment type="subcellular location">
    <subcellularLocation>
        <location evidence="1">Nucleus</location>
    </subcellularLocation>
</comment>